<evidence type="ECO:0000256" key="1">
    <source>
        <dbReference type="ARBA" id="ARBA00005278"/>
    </source>
</evidence>
<evidence type="ECO:0000313" key="5">
    <source>
        <dbReference type="Proteomes" id="UP000269573"/>
    </source>
</evidence>
<keyword evidence="3" id="KW-1133">Transmembrane helix</keyword>
<proteinExistence type="inferred from homology"/>
<dbReference type="Pfam" id="PF03323">
    <property type="entry name" value="GerA"/>
    <property type="match status" value="1"/>
</dbReference>
<gene>
    <name evidence="4" type="ORF">EDM59_02380</name>
</gene>
<dbReference type="PANTHER" id="PTHR22550">
    <property type="entry name" value="SPORE GERMINATION PROTEIN"/>
    <property type="match status" value="1"/>
</dbReference>
<feature type="transmembrane region" description="Helical" evidence="3">
    <location>
        <begin position="349"/>
        <end position="367"/>
    </location>
</feature>
<evidence type="ECO:0000256" key="3">
    <source>
        <dbReference type="SAM" id="Phobius"/>
    </source>
</evidence>
<dbReference type="Proteomes" id="UP000269573">
    <property type="component" value="Unassembled WGS sequence"/>
</dbReference>
<keyword evidence="2 3" id="KW-0472">Membrane</keyword>
<dbReference type="InterPro" id="IPR050768">
    <property type="entry name" value="UPF0353/GerABKA_families"/>
</dbReference>
<comment type="similarity">
    <text evidence="1">Belongs to the GerABKA family.</text>
</comment>
<accession>A0A3M8DKQ7</accession>
<dbReference type="EMBL" id="RHHU01000003">
    <property type="protein sequence ID" value="RNB87995.1"/>
    <property type="molecule type" value="Genomic_DNA"/>
</dbReference>
<feature type="transmembrane region" description="Helical" evidence="3">
    <location>
        <begin position="430"/>
        <end position="456"/>
    </location>
</feature>
<dbReference type="InterPro" id="IPR004995">
    <property type="entry name" value="Spore_Ger"/>
</dbReference>
<reference evidence="4 5" key="1">
    <citation type="submission" date="2018-10" db="EMBL/GenBank/DDBJ databases">
        <title>Phylogenomics of Brevibacillus.</title>
        <authorList>
            <person name="Dunlap C."/>
        </authorList>
    </citation>
    <scope>NUCLEOTIDE SEQUENCE [LARGE SCALE GENOMIC DNA]</scope>
    <source>
        <strain evidence="4 5">JCM 15774</strain>
    </source>
</reference>
<feature type="transmembrane region" description="Helical" evidence="3">
    <location>
        <begin position="307"/>
        <end position="326"/>
    </location>
</feature>
<name>A0A3M8DKQ7_9BACL</name>
<dbReference type="GO" id="GO:0009847">
    <property type="term" value="P:spore germination"/>
    <property type="evidence" value="ECO:0007669"/>
    <property type="project" value="InterPro"/>
</dbReference>
<dbReference type="AlphaFoldDB" id="A0A3M8DKQ7"/>
<evidence type="ECO:0000256" key="2">
    <source>
        <dbReference type="ARBA" id="ARBA00023136"/>
    </source>
</evidence>
<dbReference type="PIRSF" id="PIRSF005690">
    <property type="entry name" value="GerBA"/>
    <property type="match status" value="1"/>
</dbReference>
<dbReference type="RefSeq" id="WP_122922179.1">
    <property type="nucleotide sequence ID" value="NZ_RHHU01000003.1"/>
</dbReference>
<sequence length="520" mass="58954">MFQRYRKKVRISQARQSQSPDKSSLNKDLQQNLRQIQQQFGFTDDLLMRQFALGNRQQLRAALVFLDGLSDQKILDRDVIEPLMKAELEELNDIAEDILSSVLHITLAKLERSFDTVLDELSKGKAVLLIHTIDTCIVVEAKAVEQRSVEEPVTEAVVRGPREGFTESITTNLALIRKRCTNVNLQVENYRFGTQTGTRVCMIYIRHIVKEELLVEVRKRLSVIKTDAILDSGYIEQWIEDEPFSIFPTVANSEKPDIVLSKLLEGRIAILVDGTPVALSVPATFQDFFQNAEDYYSRPFYASLIRLLRYAAFFISAFLPSLYISFENFQKELIPTPLLFSFVNSREGVPFPLAFELLVMVVVYEWLREAGLRMPRPIGQAVSIVGALVMGEAAVSAGLIGAPTVIIIALSAITSFIVPSLTDVVVMFRFLSIFASALFGLYGNFLIFYAICVYLADLRSFGIPYLAPLAPVSWKDWKDFLIRLPLWMMRKRPDALETASDRRIPSRSYPASINKNREKL</sequence>
<keyword evidence="5" id="KW-1185">Reference proteome</keyword>
<dbReference type="PANTHER" id="PTHR22550:SF5">
    <property type="entry name" value="LEUCINE ZIPPER PROTEIN 4"/>
    <property type="match status" value="1"/>
</dbReference>
<comment type="caution">
    <text evidence="4">The sequence shown here is derived from an EMBL/GenBank/DDBJ whole genome shotgun (WGS) entry which is preliminary data.</text>
</comment>
<organism evidence="4 5">
    <name type="scientific">Brevibacillus nitrificans</name>
    <dbReference type="NCBI Taxonomy" id="651560"/>
    <lineage>
        <taxon>Bacteria</taxon>
        <taxon>Bacillati</taxon>
        <taxon>Bacillota</taxon>
        <taxon>Bacilli</taxon>
        <taxon>Bacillales</taxon>
        <taxon>Paenibacillaceae</taxon>
        <taxon>Brevibacillus</taxon>
    </lineage>
</organism>
<protein>
    <submittedName>
        <fullName evidence="4">Spore germination protein</fullName>
    </submittedName>
</protein>
<evidence type="ECO:0000313" key="4">
    <source>
        <dbReference type="EMBL" id="RNB87995.1"/>
    </source>
</evidence>
<dbReference type="GO" id="GO:0016020">
    <property type="term" value="C:membrane"/>
    <property type="evidence" value="ECO:0007669"/>
    <property type="project" value="InterPro"/>
</dbReference>
<feature type="transmembrane region" description="Helical" evidence="3">
    <location>
        <begin position="388"/>
        <end position="418"/>
    </location>
</feature>
<keyword evidence="3" id="KW-0812">Transmembrane</keyword>